<reference evidence="2" key="2">
    <citation type="submission" date="2010-01" db="EMBL/GenBank/DDBJ databases">
        <authorList>
            <consortium name="International Glossina Genome Initiative"/>
            <person name="da Silva J."/>
            <person name="Ribeiro J.M.C."/>
            <person name="Abbeele J.V."/>
            <person name="Attardo G."/>
            <person name="Hao Z."/>
            <person name="Haines L.R."/>
            <person name="Soares M.B."/>
            <person name="Berriman M."/>
            <person name="Aksoy S."/>
            <person name="Lehane M.J."/>
        </authorList>
    </citation>
    <scope>NUCLEOTIDE SEQUENCE</scope>
    <source>
        <tissue evidence="2">Salivary gland</tissue>
    </source>
</reference>
<keyword evidence="1" id="KW-0812">Transmembrane</keyword>
<keyword evidence="1" id="KW-0472">Membrane</keyword>
<feature type="transmembrane region" description="Helical" evidence="1">
    <location>
        <begin position="40"/>
        <end position="60"/>
    </location>
</feature>
<keyword evidence="1" id="KW-1133">Transmembrane helix</keyword>
<sequence length="75" mass="8641">MLNHCLSLSPSPFLCLPLSLSCCAYCASLLNELCLLRTESMLFSFFFIMFNITTLCYLYVNTRNSNFLPAFFLYV</sequence>
<evidence type="ECO:0000313" key="2">
    <source>
        <dbReference type="EMBL" id="ADD20659.1"/>
    </source>
</evidence>
<name>D3TSI1_GLOMM</name>
<protein>
    <submittedName>
        <fullName evidence="2">Hypothetical secreted peptide</fullName>
    </submittedName>
</protein>
<dbReference type="EMBL" id="EZ424383">
    <property type="protein sequence ID" value="ADD20659.1"/>
    <property type="molecule type" value="mRNA"/>
</dbReference>
<proteinExistence type="evidence at transcript level"/>
<accession>D3TSI1</accession>
<reference evidence="2" key="1">
    <citation type="journal article" date="2010" name="BMC Genomics">
        <title>An insight into the sialome of Glossina morsitans morsitans.</title>
        <authorList>
            <person name="Alves-Silva J."/>
            <person name="Ribeiro J.M."/>
            <person name="Van Den Abbeele J."/>
            <person name="Attardo G."/>
            <person name="Hao Z."/>
            <person name="Haines L.R."/>
            <person name="Soares M.B."/>
            <person name="Berriman M."/>
            <person name="Aksoy S."/>
            <person name="Lehane M.J."/>
        </authorList>
    </citation>
    <scope>NUCLEOTIDE SEQUENCE</scope>
    <source>
        <tissue evidence="2">Salivary gland</tissue>
    </source>
</reference>
<dbReference type="AlphaFoldDB" id="D3TSI1"/>
<evidence type="ECO:0000256" key="1">
    <source>
        <dbReference type="SAM" id="Phobius"/>
    </source>
</evidence>
<organism evidence="2">
    <name type="scientific">Glossina morsitans morsitans</name>
    <name type="common">Savannah tsetse fly</name>
    <dbReference type="NCBI Taxonomy" id="37546"/>
    <lineage>
        <taxon>Eukaryota</taxon>
        <taxon>Metazoa</taxon>
        <taxon>Ecdysozoa</taxon>
        <taxon>Arthropoda</taxon>
        <taxon>Hexapoda</taxon>
        <taxon>Insecta</taxon>
        <taxon>Pterygota</taxon>
        <taxon>Neoptera</taxon>
        <taxon>Endopterygota</taxon>
        <taxon>Diptera</taxon>
        <taxon>Brachycera</taxon>
        <taxon>Muscomorpha</taxon>
        <taxon>Hippoboscoidea</taxon>
        <taxon>Glossinidae</taxon>
        <taxon>Glossina</taxon>
    </lineage>
</organism>